<keyword evidence="8 12" id="KW-0663">Pyridoxal phosphate</keyword>
<evidence type="ECO:0000256" key="4">
    <source>
        <dbReference type="ARBA" id="ARBA00009982"/>
    </source>
</evidence>
<dbReference type="Gene3D" id="3.40.50.1100">
    <property type="match status" value="2"/>
</dbReference>
<comment type="function">
    <text evidence="2 12">The beta subunit is responsible for the synthesis of L-tryptophan from indole and L-serine.</text>
</comment>
<name>A0A0P6XMD6_9CHLR</name>
<dbReference type="Proteomes" id="UP000050277">
    <property type="component" value="Unassembled WGS sequence"/>
</dbReference>
<dbReference type="FunFam" id="3.40.50.1100:FF:000001">
    <property type="entry name" value="Tryptophan synthase beta chain"/>
    <property type="match status" value="1"/>
</dbReference>
<dbReference type="NCBIfam" id="TIGR00263">
    <property type="entry name" value="trpB"/>
    <property type="match status" value="1"/>
</dbReference>
<evidence type="ECO:0000313" key="14">
    <source>
        <dbReference type="EMBL" id="KPL81507.1"/>
    </source>
</evidence>
<feature type="domain" description="Tryptophan synthase beta chain-like PALP" evidence="13">
    <location>
        <begin position="58"/>
        <end position="382"/>
    </location>
</feature>
<dbReference type="PANTHER" id="PTHR48077:SF3">
    <property type="entry name" value="TRYPTOPHAN SYNTHASE"/>
    <property type="match status" value="1"/>
</dbReference>
<evidence type="ECO:0000256" key="11">
    <source>
        <dbReference type="ARBA" id="ARBA00049047"/>
    </source>
</evidence>
<keyword evidence="6 12" id="KW-0028">Amino-acid biosynthesis</keyword>
<reference evidence="14 15" key="1">
    <citation type="submission" date="2015-07" db="EMBL/GenBank/DDBJ databases">
        <title>Whole genome sequence of Herpetosiphon geysericola DSM 7119.</title>
        <authorList>
            <person name="Hemp J."/>
            <person name="Ward L.M."/>
            <person name="Pace L.A."/>
            <person name="Fischer W.W."/>
        </authorList>
    </citation>
    <scope>NUCLEOTIDE SEQUENCE [LARGE SCALE GENOMIC DNA]</scope>
    <source>
        <strain evidence="14 15">DSM 7119</strain>
    </source>
</reference>
<evidence type="ECO:0000256" key="9">
    <source>
        <dbReference type="ARBA" id="ARBA00023141"/>
    </source>
</evidence>
<dbReference type="InterPro" id="IPR036052">
    <property type="entry name" value="TrpB-like_PALP_sf"/>
</dbReference>
<dbReference type="AlphaFoldDB" id="A0A0P6XMD6"/>
<comment type="catalytic activity">
    <reaction evidence="11 12">
        <text>(1S,2R)-1-C-(indol-3-yl)glycerol 3-phosphate + L-serine = D-glyceraldehyde 3-phosphate + L-tryptophan + H2O</text>
        <dbReference type="Rhea" id="RHEA:10532"/>
        <dbReference type="ChEBI" id="CHEBI:15377"/>
        <dbReference type="ChEBI" id="CHEBI:33384"/>
        <dbReference type="ChEBI" id="CHEBI:57912"/>
        <dbReference type="ChEBI" id="CHEBI:58866"/>
        <dbReference type="ChEBI" id="CHEBI:59776"/>
        <dbReference type="EC" id="4.2.1.20"/>
    </reaction>
</comment>
<dbReference type="STRING" id="70996.SE18_23065"/>
<evidence type="ECO:0000256" key="10">
    <source>
        <dbReference type="ARBA" id="ARBA00023239"/>
    </source>
</evidence>
<evidence type="ECO:0000256" key="12">
    <source>
        <dbReference type="HAMAP-Rule" id="MF_00133"/>
    </source>
</evidence>
<protein>
    <recommendedName>
        <fullName evidence="12">Tryptophan synthase beta chain</fullName>
        <ecNumber evidence="12">4.2.1.20</ecNumber>
    </recommendedName>
</protein>
<dbReference type="EMBL" id="LGKP01000035">
    <property type="protein sequence ID" value="KPL81507.1"/>
    <property type="molecule type" value="Genomic_DNA"/>
</dbReference>
<keyword evidence="7 12" id="KW-0822">Tryptophan biosynthesis</keyword>
<dbReference type="PIRSF" id="PIRSF001413">
    <property type="entry name" value="Trp_syn_beta"/>
    <property type="match status" value="1"/>
</dbReference>
<dbReference type="PATRIC" id="fig|70996.4.peg.2437"/>
<evidence type="ECO:0000256" key="7">
    <source>
        <dbReference type="ARBA" id="ARBA00022822"/>
    </source>
</evidence>
<dbReference type="InterPro" id="IPR023026">
    <property type="entry name" value="Trp_synth_beta/beta-like"/>
</dbReference>
<comment type="pathway">
    <text evidence="3 12">Amino-acid biosynthesis; L-tryptophan biosynthesis; L-tryptophan from chorismate: step 5/5.</text>
</comment>
<dbReference type="PROSITE" id="PS00168">
    <property type="entry name" value="TRP_SYNTHASE_BETA"/>
    <property type="match status" value="1"/>
</dbReference>
<organism evidence="14 15">
    <name type="scientific">Herpetosiphon geysericola</name>
    <dbReference type="NCBI Taxonomy" id="70996"/>
    <lineage>
        <taxon>Bacteria</taxon>
        <taxon>Bacillati</taxon>
        <taxon>Chloroflexota</taxon>
        <taxon>Chloroflexia</taxon>
        <taxon>Herpetosiphonales</taxon>
        <taxon>Herpetosiphonaceae</taxon>
        <taxon>Herpetosiphon</taxon>
    </lineage>
</organism>
<dbReference type="HAMAP" id="MF_00133">
    <property type="entry name" value="Trp_synth_beta"/>
    <property type="match status" value="1"/>
</dbReference>
<dbReference type="InterPro" id="IPR006654">
    <property type="entry name" value="Trp_synth_beta"/>
</dbReference>
<dbReference type="InterPro" id="IPR001926">
    <property type="entry name" value="TrpB-like_PALP"/>
</dbReference>
<keyword evidence="9 12" id="KW-0057">Aromatic amino acid biosynthesis</keyword>
<dbReference type="EC" id="4.2.1.20" evidence="12"/>
<evidence type="ECO:0000256" key="8">
    <source>
        <dbReference type="ARBA" id="ARBA00022898"/>
    </source>
</evidence>
<dbReference type="SUPFAM" id="SSF53686">
    <property type="entry name" value="Tryptophan synthase beta subunit-like PLP-dependent enzymes"/>
    <property type="match status" value="1"/>
</dbReference>
<comment type="cofactor">
    <cofactor evidence="1 12">
        <name>pyridoxal 5'-phosphate</name>
        <dbReference type="ChEBI" id="CHEBI:597326"/>
    </cofactor>
</comment>
<dbReference type="InterPro" id="IPR006653">
    <property type="entry name" value="Trp_synth_b_CS"/>
</dbReference>
<accession>A0A0P6XMD6</accession>
<dbReference type="Pfam" id="PF00291">
    <property type="entry name" value="PALP"/>
    <property type="match status" value="1"/>
</dbReference>
<dbReference type="FunFam" id="3.40.50.1100:FF:000004">
    <property type="entry name" value="Tryptophan synthase beta chain"/>
    <property type="match status" value="1"/>
</dbReference>
<evidence type="ECO:0000259" key="13">
    <source>
        <dbReference type="Pfam" id="PF00291"/>
    </source>
</evidence>
<evidence type="ECO:0000256" key="5">
    <source>
        <dbReference type="ARBA" id="ARBA00011270"/>
    </source>
</evidence>
<evidence type="ECO:0000256" key="3">
    <source>
        <dbReference type="ARBA" id="ARBA00004733"/>
    </source>
</evidence>
<evidence type="ECO:0000256" key="6">
    <source>
        <dbReference type="ARBA" id="ARBA00022605"/>
    </source>
</evidence>
<dbReference type="OrthoDB" id="9766131at2"/>
<sequence>MTDHVVLDELNGRYGDFGGRYVPETLVAAIEELTEAFLRIRTDPEFQAELAHLHRTYTGRPTALTFARRLTEELGGAQIWLKREDLTHTGAHKINNALGQGLLAKRMGKQRIIAETGAGQHGVATAAVCALLGLQCVVYMGTEDMERQKPNVFRMRLLGADVRGVNTGAKTLKDAVNEAMRDWVSNPDSYYLLGSALGPHPYPLMVREFQSIIGIEAREQILAATGKLPDTIIACVGGGSNAIGIFHPFINDENVDLRGVEAGGHGIKPGRHAARFAGGRLGVFQGTRSYVLQNSDGQIANTHSISAGLDYAAVGPEHAWLHDEERAFYTYATDEEALNGFQLLCRTEGIIPALESSHAIAEAVRLAPTMSKESIILVNLSGRGDKDIFTVADVLGVQM</sequence>
<keyword evidence="15" id="KW-1185">Reference proteome</keyword>
<dbReference type="PANTHER" id="PTHR48077">
    <property type="entry name" value="TRYPTOPHAN SYNTHASE-RELATED"/>
    <property type="match status" value="1"/>
</dbReference>
<dbReference type="GO" id="GO:0005737">
    <property type="term" value="C:cytoplasm"/>
    <property type="evidence" value="ECO:0007669"/>
    <property type="project" value="TreeGrafter"/>
</dbReference>
<evidence type="ECO:0000256" key="2">
    <source>
        <dbReference type="ARBA" id="ARBA00002786"/>
    </source>
</evidence>
<comment type="caution">
    <text evidence="14">The sequence shown here is derived from an EMBL/GenBank/DDBJ whole genome shotgun (WGS) entry which is preliminary data.</text>
</comment>
<evidence type="ECO:0000256" key="1">
    <source>
        <dbReference type="ARBA" id="ARBA00001933"/>
    </source>
</evidence>
<dbReference type="RefSeq" id="WP_054536815.1">
    <property type="nucleotide sequence ID" value="NZ_LGKP01000035.1"/>
</dbReference>
<dbReference type="GO" id="GO:0004834">
    <property type="term" value="F:tryptophan synthase activity"/>
    <property type="evidence" value="ECO:0007669"/>
    <property type="project" value="UniProtKB-UniRule"/>
</dbReference>
<feature type="modified residue" description="N6-(pyridoxal phosphate)lysine" evidence="12">
    <location>
        <position position="93"/>
    </location>
</feature>
<gene>
    <name evidence="12" type="primary">trpB</name>
    <name evidence="14" type="ORF">SE18_23065</name>
</gene>
<dbReference type="UniPathway" id="UPA00035">
    <property type="reaction ID" value="UER00044"/>
</dbReference>
<comment type="subunit">
    <text evidence="5 12">Tetramer of two alpha and two beta chains.</text>
</comment>
<comment type="similarity">
    <text evidence="4 12">Belongs to the TrpB family.</text>
</comment>
<evidence type="ECO:0000313" key="15">
    <source>
        <dbReference type="Proteomes" id="UP000050277"/>
    </source>
</evidence>
<dbReference type="CDD" id="cd06446">
    <property type="entry name" value="Trp-synth_B"/>
    <property type="match status" value="1"/>
</dbReference>
<keyword evidence="10 12" id="KW-0456">Lyase</keyword>
<proteinExistence type="inferred from homology"/>